<organism evidence="2 3">
    <name type="scientific">Caldovatus aquaticus</name>
    <dbReference type="NCBI Taxonomy" id="2865671"/>
    <lineage>
        <taxon>Bacteria</taxon>
        <taxon>Pseudomonadati</taxon>
        <taxon>Pseudomonadota</taxon>
        <taxon>Alphaproteobacteria</taxon>
        <taxon>Acetobacterales</taxon>
        <taxon>Roseomonadaceae</taxon>
        <taxon>Caldovatus</taxon>
    </lineage>
</organism>
<evidence type="ECO:0000313" key="3">
    <source>
        <dbReference type="Proteomes" id="UP001519924"/>
    </source>
</evidence>
<sequence length="59" mass="7029">MPDAPLLARIRALEERHEALERRLAEEEARPRPDPDALHRLKREKLRLRDAIARLRREG</sequence>
<dbReference type="RefSeq" id="WP_220118758.1">
    <property type="nucleotide sequence ID" value="NZ_JAHZUY010000062.1"/>
</dbReference>
<gene>
    <name evidence="2" type="ORF">K1J50_15955</name>
</gene>
<reference evidence="2 3" key="1">
    <citation type="submission" date="2021-08" db="EMBL/GenBank/DDBJ databases">
        <title>Caldovatus sediminis gen. nov., sp. nov., a moderately thermophilic bacterium isolated from a hot spring.</title>
        <authorList>
            <person name="Hu C.-J."/>
            <person name="Li W.-J."/>
            <person name="Xian W.-D."/>
        </authorList>
    </citation>
    <scope>NUCLEOTIDE SEQUENCE [LARGE SCALE GENOMIC DNA]</scope>
    <source>
        <strain evidence="2 3">SYSU G05006</strain>
    </source>
</reference>
<dbReference type="EMBL" id="JAHZUY010000062">
    <property type="protein sequence ID" value="MBW8270978.1"/>
    <property type="molecule type" value="Genomic_DNA"/>
</dbReference>
<name>A0ABS7F5T1_9PROT</name>
<dbReference type="InterPro" id="IPR007420">
    <property type="entry name" value="DUF465"/>
</dbReference>
<feature type="coiled-coil region" evidence="1">
    <location>
        <begin position="10"/>
        <end position="58"/>
    </location>
</feature>
<accession>A0ABS7F5T1</accession>
<evidence type="ECO:0000256" key="1">
    <source>
        <dbReference type="SAM" id="Coils"/>
    </source>
</evidence>
<protein>
    <submittedName>
        <fullName evidence="2">YdcH family protein</fullName>
    </submittedName>
</protein>
<dbReference type="Pfam" id="PF04325">
    <property type="entry name" value="DUF465"/>
    <property type="match status" value="1"/>
</dbReference>
<keyword evidence="1" id="KW-0175">Coiled coil</keyword>
<evidence type="ECO:0000313" key="2">
    <source>
        <dbReference type="EMBL" id="MBW8270978.1"/>
    </source>
</evidence>
<dbReference type="Gene3D" id="6.10.280.50">
    <property type="match status" value="1"/>
</dbReference>
<dbReference type="InterPro" id="IPR038444">
    <property type="entry name" value="DUF465_sf"/>
</dbReference>
<dbReference type="Proteomes" id="UP001519924">
    <property type="component" value="Unassembled WGS sequence"/>
</dbReference>
<proteinExistence type="predicted"/>
<keyword evidence="3" id="KW-1185">Reference proteome</keyword>
<comment type="caution">
    <text evidence="2">The sequence shown here is derived from an EMBL/GenBank/DDBJ whole genome shotgun (WGS) entry which is preliminary data.</text>
</comment>